<feature type="region of interest" description="Disordered" evidence="3">
    <location>
        <begin position="113"/>
        <end position="151"/>
    </location>
</feature>
<dbReference type="AlphaFoldDB" id="A0A813L8T8"/>
<dbReference type="Pfam" id="PF12265">
    <property type="entry name" value="CAF1C_H4-bd"/>
    <property type="match status" value="1"/>
</dbReference>
<dbReference type="GO" id="GO:0005730">
    <property type="term" value="C:nucleolus"/>
    <property type="evidence" value="ECO:0007669"/>
    <property type="project" value="TreeGrafter"/>
</dbReference>
<keyword evidence="1" id="KW-0853">WD repeat</keyword>
<accession>A0A813L8T8</accession>
<dbReference type="PANTHER" id="PTHR45903">
    <property type="entry name" value="GLUTAMATE-RICH WD REPEAT-CONTAINING PROTEIN 1"/>
    <property type="match status" value="1"/>
</dbReference>
<reference evidence="5" key="1">
    <citation type="submission" date="2021-02" db="EMBL/GenBank/DDBJ databases">
        <authorList>
            <person name="Dougan E. K."/>
            <person name="Rhodes N."/>
            <person name="Thang M."/>
            <person name="Chan C."/>
        </authorList>
    </citation>
    <scope>NUCLEOTIDE SEQUENCE</scope>
</reference>
<name>A0A813L8T8_POLGL</name>
<gene>
    <name evidence="5" type="ORF">PGLA2088_LOCUS44041</name>
</gene>
<protein>
    <recommendedName>
        <fullName evidence="4">Histone-binding protein RBBP4-like N-terminal domain-containing protein</fullName>
    </recommendedName>
</protein>
<dbReference type="InterPro" id="IPR051972">
    <property type="entry name" value="Glutamate-rich_WD_repeat"/>
</dbReference>
<evidence type="ECO:0000313" key="5">
    <source>
        <dbReference type="EMBL" id="CAE8725248.1"/>
    </source>
</evidence>
<feature type="non-terminal residue" evidence="5">
    <location>
        <position position="1"/>
    </location>
</feature>
<comment type="caution">
    <text evidence="5">The sequence shown here is derived from an EMBL/GenBank/DDBJ whole genome shotgun (WGS) entry which is preliminary data.</text>
</comment>
<organism evidence="5 6">
    <name type="scientific">Polarella glacialis</name>
    <name type="common">Dinoflagellate</name>
    <dbReference type="NCBI Taxonomy" id="89957"/>
    <lineage>
        <taxon>Eukaryota</taxon>
        <taxon>Sar</taxon>
        <taxon>Alveolata</taxon>
        <taxon>Dinophyceae</taxon>
        <taxon>Suessiales</taxon>
        <taxon>Suessiaceae</taxon>
        <taxon>Polarella</taxon>
    </lineage>
</organism>
<feature type="domain" description="Histone-binding protein RBBP4-like N-terminal" evidence="4">
    <location>
        <begin position="43"/>
        <end position="109"/>
    </location>
</feature>
<evidence type="ECO:0000259" key="4">
    <source>
        <dbReference type="Pfam" id="PF12265"/>
    </source>
</evidence>
<feature type="region of interest" description="Disordered" evidence="3">
    <location>
        <begin position="1"/>
        <end position="25"/>
    </location>
</feature>
<dbReference type="PANTHER" id="PTHR45903:SF1">
    <property type="entry name" value="GLUTAMATE-RICH WD REPEAT-CONTAINING PROTEIN 1"/>
    <property type="match status" value="1"/>
</dbReference>
<evidence type="ECO:0000256" key="1">
    <source>
        <dbReference type="ARBA" id="ARBA00022574"/>
    </source>
</evidence>
<evidence type="ECO:0000256" key="2">
    <source>
        <dbReference type="ARBA" id="ARBA00022737"/>
    </source>
</evidence>
<dbReference type="Proteomes" id="UP000626109">
    <property type="component" value="Unassembled WGS sequence"/>
</dbReference>
<dbReference type="InterPro" id="IPR022052">
    <property type="entry name" value="Histone-bd_RBBP4-like_N"/>
</dbReference>
<dbReference type="GO" id="GO:0042254">
    <property type="term" value="P:ribosome biogenesis"/>
    <property type="evidence" value="ECO:0007669"/>
    <property type="project" value="TreeGrafter"/>
</dbReference>
<evidence type="ECO:0000313" key="6">
    <source>
        <dbReference type="Proteomes" id="UP000626109"/>
    </source>
</evidence>
<sequence>EIEGEDEEEEIVDGEAQDEEEDEVDAAPKRIWRPGIDKIEDGEQLDVEPGTYDMLHRAQVEWPCLSCDIVRDDLGAQRTAYPMTAYVVAGSQAARVEDNRLYMMKWSKLYKTSKDGCEEDDDESEESEESGDEHEAILESKSVPHPGGVNR</sequence>
<dbReference type="InterPro" id="IPR015943">
    <property type="entry name" value="WD40/YVTN_repeat-like_dom_sf"/>
</dbReference>
<dbReference type="Gene3D" id="2.130.10.10">
    <property type="entry name" value="YVTN repeat-like/Quinoprotein amine dehydrogenase"/>
    <property type="match status" value="1"/>
</dbReference>
<evidence type="ECO:0000256" key="3">
    <source>
        <dbReference type="SAM" id="MobiDB-lite"/>
    </source>
</evidence>
<feature type="compositionally biased region" description="Acidic residues" evidence="3">
    <location>
        <begin position="117"/>
        <end position="132"/>
    </location>
</feature>
<keyword evidence="2" id="KW-0677">Repeat</keyword>
<proteinExistence type="predicted"/>
<feature type="non-terminal residue" evidence="5">
    <location>
        <position position="151"/>
    </location>
</feature>
<dbReference type="EMBL" id="CAJNNW010035028">
    <property type="protein sequence ID" value="CAE8725248.1"/>
    <property type="molecule type" value="Genomic_DNA"/>
</dbReference>